<evidence type="ECO:0000313" key="3">
    <source>
        <dbReference type="Proteomes" id="UP000095712"/>
    </source>
</evidence>
<keyword evidence="1" id="KW-0812">Transmembrane</keyword>
<keyword evidence="1" id="KW-1133">Transmembrane helix</keyword>
<dbReference type="AlphaFoldDB" id="A0A174TGI0"/>
<sequence>MKNKTINLSAWMFFKAIPAVLLLVYYGLCTWNGYDPIIRYLHAACLVLAGVFVWGQISYAKKHNIFDEFAKENLKITDSICLKLAYVLMVIAALACVFADFNGIVAGYFVVGGILLLAILRAVIFAVIDKKGL</sequence>
<feature type="transmembrane region" description="Helical" evidence="1">
    <location>
        <begin position="40"/>
        <end position="59"/>
    </location>
</feature>
<keyword evidence="1" id="KW-0472">Membrane</keyword>
<reference evidence="2 3" key="1">
    <citation type="submission" date="2015-09" db="EMBL/GenBank/DDBJ databases">
        <authorList>
            <consortium name="Pathogen Informatics"/>
        </authorList>
    </citation>
    <scope>NUCLEOTIDE SEQUENCE [LARGE SCALE GENOMIC DNA]</scope>
    <source>
        <strain evidence="2 3">2789STDY5834911</strain>
    </source>
</reference>
<gene>
    <name evidence="2" type="ORF">ERS852523_03859</name>
</gene>
<name>A0A174TGI0_9FIRM</name>
<dbReference type="Proteomes" id="UP000095712">
    <property type="component" value="Unassembled WGS sequence"/>
</dbReference>
<feature type="transmembrane region" description="Helical" evidence="1">
    <location>
        <begin position="12"/>
        <end position="34"/>
    </location>
</feature>
<dbReference type="EMBL" id="CZAW01000068">
    <property type="protein sequence ID" value="CUQ07591.1"/>
    <property type="molecule type" value="Genomic_DNA"/>
</dbReference>
<evidence type="ECO:0000256" key="1">
    <source>
        <dbReference type="SAM" id="Phobius"/>
    </source>
</evidence>
<feature type="transmembrane region" description="Helical" evidence="1">
    <location>
        <begin position="107"/>
        <end position="128"/>
    </location>
</feature>
<organism evidence="2 3">
    <name type="scientific">Blautia wexlerae</name>
    <dbReference type="NCBI Taxonomy" id="418240"/>
    <lineage>
        <taxon>Bacteria</taxon>
        <taxon>Bacillati</taxon>
        <taxon>Bacillota</taxon>
        <taxon>Clostridia</taxon>
        <taxon>Lachnospirales</taxon>
        <taxon>Lachnospiraceae</taxon>
        <taxon>Blautia</taxon>
    </lineage>
</organism>
<dbReference type="RefSeq" id="WP_055153555.1">
    <property type="nucleotide sequence ID" value="NZ_CZAW01000068.1"/>
</dbReference>
<evidence type="ECO:0000313" key="2">
    <source>
        <dbReference type="EMBL" id="CUQ07591.1"/>
    </source>
</evidence>
<proteinExistence type="predicted"/>
<evidence type="ECO:0008006" key="4">
    <source>
        <dbReference type="Google" id="ProtNLM"/>
    </source>
</evidence>
<accession>A0A174TGI0</accession>
<feature type="transmembrane region" description="Helical" evidence="1">
    <location>
        <begin position="80"/>
        <end position="101"/>
    </location>
</feature>
<protein>
    <recommendedName>
        <fullName evidence="4">DUF2178 domain-containing protein</fullName>
    </recommendedName>
</protein>
<dbReference type="OrthoDB" id="1910025at2"/>